<dbReference type="SUPFAM" id="SSF103473">
    <property type="entry name" value="MFS general substrate transporter"/>
    <property type="match status" value="1"/>
</dbReference>
<dbReference type="PANTHER" id="PTHR23518:SF2">
    <property type="entry name" value="MAJOR FACILITATOR SUPERFAMILY TRANSPORTER"/>
    <property type="match status" value="1"/>
</dbReference>
<dbReference type="PANTHER" id="PTHR23518">
    <property type="entry name" value="C-METHYLTRANSFERASE"/>
    <property type="match status" value="1"/>
</dbReference>
<dbReference type="PROSITE" id="PS50850">
    <property type="entry name" value="MFS"/>
    <property type="match status" value="1"/>
</dbReference>
<dbReference type="RefSeq" id="WP_106006543.1">
    <property type="nucleotide sequence ID" value="NZ_CP136419.1"/>
</dbReference>
<evidence type="ECO:0000256" key="4">
    <source>
        <dbReference type="ARBA" id="ARBA00022989"/>
    </source>
</evidence>
<feature type="transmembrane region" description="Helical" evidence="6">
    <location>
        <begin position="45"/>
        <end position="66"/>
    </location>
</feature>
<organism evidence="8 9">
    <name type="scientific">Neomoorella humiferrea</name>
    <dbReference type="NCBI Taxonomy" id="676965"/>
    <lineage>
        <taxon>Bacteria</taxon>
        <taxon>Bacillati</taxon>
        <taxon>Bacillota</taxon>
        <taxon>Clostridia</taxon>
        <taxon>Neomoorellales</taxon>
        <taxon>Neomoorellaceae</taxon>
        <taxon>Neomoorella</taxon>
    </lineage>
</organism>
<dbReference type="Gene3D" id="1.20.1250.20">
    <property type="entry name" value="MFS general substrate transporter like domains"/>
    <property type="match status" value="2"/>
</dbReference>
<dbReference type="InterPro" id="IPR036259">
    <property type="entry name" value="MFS_trans_sf"/>
</dbReference>
<feature type="transmembrane region" description="Helical" evidence="6">
    <location>
        <begin position="163"/>
        <end position="182"/>
    </location>
</feature>
<feature type="transmembrane region" description="Helical" evidence="6">
    <location>
        <begin position="387"/>
        <end position="409"/>
    </location>
</feature>
<feature type="domain" description="Major facilitator superfamily (MFS) profile" evidence="7">
    <location>
        <begin position="7"/>
        <end position="414"/>
    </location>
</feature>
<evidence type="ECO:0000313" key="8">
    <source>
        <dbReference type="EMBL" id="PRR68707.1"/>
    </source>
</evidence>
<gene>
    <name evidence="8" type="primary">exuT</name>
    <name evidence="8" type="ORF">MOHU_26390</name>
</gene>
<accession>A0A2T0AK98</accession>
<proteinExistence type="predicted"/>
<sequence length="423" mass="44928">MEKKKQILLWMVLSMIIGYLPWYNFSAVLKYISAEFHLNASDTGMIIAAFQAGYVIVVLITGWLADKIGTKRVVLYATLLTGIFATAFVFVVHDKWTVLIMRLLTGCAAGAIYAPGMALLSNWFAPHERGGALGAYTGALTAASAGGYFVAAPIAAAHGWRVGMLWTSVPVFLAFLIILLFVQEKPTQGVQFDGAPGIPTVAPARILPAPEGGYAGPCMITLSYMGHMWELYAFWGWIGPYMVANASVAGMAADAAVKWGGLMAACITLVGAPAVWLLGILADKIGRTKAILLGATCSLIPEFFFGYLIGKPLGLVVLVGLWIGFWVISDSAIYKAGLTDMVSPKIRATILGLQSAVGYSMTIIAPIAFGKILQAYNATTDPTAARIWGPAFLALGVGAIVAPISALILRKLPQARLMTGGKM</sequence>
<keyword evidence="4 6" id="KW-1133">Transmembrane helix</keyword>
<keyword evidence="5 6" id="KW-0472">Membrane</keyword>
<feature type="transmembrane region" description="Helical" evidence="6">
    <location>
        <begin position="7"/>
        <end position="25"/>
    </location>
</feature>
<dbReference type="GO" id="GO:0022857">
    <property type="term" value="F:transmembrane transporter activity"/>
    <property type="evidence" value="ECO:0007669"/>
    <property type="project" value="InterPro"/>
</dbReference>
<name>A0A2T0AK98_9FIRM</name>
<feature type="transmembrane region" description="Helical" evidence="6">
    <location>
        <begin position="133"/>
        <end position="157"/>
    </location>
</feature>
<keyword evidence="9" id="KW-1185">Reference proteome</keyword>
<keyword evidence="3 6" id="KW-0812">Transmembrane</keyword>
<keyword evidence="2" id="KW-0813">Transport</keyword>
<feature type="transmembrane region" description="Helical" evidence="6">
    <location>
        <begin position="259"/>
        <end position="278"/>
    </location>
</feature>
<reference evidence="8 9" key="1">
    <citation type="submission" date="2018-03" db="EMBL/GenBank/DDBJ databases">
        <title>Genome sequence of Moorella humiferrea DSM 23265.</title>
        <authorList>
            <person name="Poehlein A."/>
            <person name="Daniel R."/>
        </authorList>
    </citation>
    <scope>NUCLEOTIDE SEQUENCE [LARGE SCALE GENOMIC DNA]</scope>
    <source>
        <strain evidence="8 9">DSM 23265</strain>
    </source>
</reference>
<evidence type="ECO:0000259" key="7">
    <source>
        <dbReference type="PROSITE" id="PS50850"/>
    </source>
</evidence>
<feature type="transmembrane region" description="Helical" evidence="6">
    <location>
        <begin position="73"/>
        <end position="93"/>
    </location>
</feature>
<evidence type="ECO:0000256" key="6">
    <source>
        <dbReference type="SAM" id="Phobius"/>
    </source>
</evidence>
<dbReference type="GO" id="GO:0005886">
    <property type="term" value="C:plasma membrane"/>
    <property type="evidence" value="ECO:0007669"/>
    <property type="project" value="UniProtKB-SubCell"/>
</dbReference>
<comment type="caution">
    <text evidence="8">The sequence shown here is derived from an EMBL/GenBank/DDBJ whole genome shotgun (WGS) entry which is preliminary data.</text>
</comment>
<dbReference type="InterPro" id="IPR011701">
    <property type="entry name" value="MFS"/>
</dbReference>
<dbReference type="OrthoDB" id="9773404at2"/>
<feature type="transmembrane region" description="Helical" evidence="6">
    <location>
        <begin position="290"/>
        <end position="309"/>
    </location>
</feature>
<dbReference type="AlphaFoldDB" id="A0A2T0AK98"/>
<comment type="subcellular location">
    <subcellularLocation>
        <location evidence="1">Cell membrane</location>
        <topology evidence="1">Multi-pass membrane protein</topology>
    </subcellularLocation>
</comment>
<evidence type="ECO:0000256" key="1">
    <source>
        <dbReference type="ARBA" id="ARBA00004651"/>
    </source>
</evidence>
<dbReference type="EMBL" id="PVXM01000061">
    <property type="protein sequence ID" value="PRR68707.1"/>
    <property type="molecule type" value="Genomic_DNA"/>
</dbReference>
<feature type="transmembrane region" description="Helical" evidence="6">
    <location>
        <begin position="346"/>
        <end position="367"/>
    </location>
</feature>
<evidence type="ECO:0000256" key="3">
    <source>
        <dbReference type="ARBA" id="ARBA00022692"/>
    </source>
</evidence>
<dbReference type="InterPro" id="IPR020846">
    <property type="entry name" value="MFS_dom"/>
</dbReference>
<protein>
    <submittedName>
        <fullName evidence="8">Hexuronate transporter</fullName>
    </submittedName>
</protein>
<dbReference type="Proteomes" id="UP000238415">
    <property type="component" value="Unassembled WGS sequence"/>
</dbReference>
<feature type="transmembrane region" description="Helical" evidence="6">
    <location>
        <begin position="232"/>
        <end position="253"/>
    </location>
</feature>
<evidence type="ECO:0000313" key="9">
    <source>
        <dbReference type="Proteomes" id="UP000238415"/>
    </source>
</evidence>
<feature type="transmembrane region" description="Helical" evidence="6">
    <location>
        <begin position="99"/>
        <end position="121"/>
    </location>
</feature>
<evidence type="ECO:0000256" key="2">
    <source>
        <dbReference type="ARBA" id="ARBA00022448"/>
    </source>
</evidence>
<dbReference type="Pfam" id="PF07690">
    <property type="entry name" value="MFS_1"/>
    <property type="match status" value="1"/>
</dbReference>
<feature type="transmembrane region" description="Helical" evidence="6">
    <location>
        <begin position="315"/>
        <end position="334"/>
    </location>
</feature>
<evidence type="ECO:0000256" key="5">
    <source>
        <dbReference type="ARBA" id="ARBA00023136"/>
    </source>
</evidence>